<feature type="region of interest" description="Disordered" evidence="1">
    <location>
        <begin position="27"/>
        <end position="50"/>
    </location>
</feature>
<dbReference type="AlphaFoldDB" id="A0A1V9XFZ2"/>
<feature type="region of interest" description="Disordered" evidence="1">
    <location>
        <begin position="318"/>
        <end position="446"/>
    </location>
</feature>
<feature type="region of interest" description="Disordered" evidence="1">
    <location>
        <begin position="132"/>
        <end position="157"/>
    </location>
</feature>
<keyword evidence="3" id="KW-1185">Reference proteome</keyword>
<dbReference type="Proteomes" id="UP000192247">
    <property type="component" value="Unassembled WGS sequence"/>
</dbReference>
<feature type="compositionally biased region" description="Low complexity" evidence="1">
    <location>
        <begin position="320"/>
        <end position="332"/>
    </location>
</feature>
<gene>
    <name evidence="2" type="ORF">BIW11_01334</name>
</gene>
<feature type="compositionally biased region" description="Gly residues" evidence="1">
    <location>
        <begin position="36"/>
        <end position="45"/>
    </location>
</feature>
<evidence type="ECO:0000313" key="2">
    <source>
        <dbReference type="EMBL" id="OQR72272.1"/>
    </source>
</evidence>
<reference evidence="2 3" key="1">
    <citation type="journal article" date="2017" name="Gigascience">
        <title>Draft genome of the honey bee ectoparasitic mite, Tropilaelaps mercedesae, is shaped by the parasitic life history.</title>
        <authorList>
            <person name="Dong X."/>
            <person name="Armstrong S.D."/>
            <person name="Xia D."/>
            <person name="Makepeace B.L."/>
            <person name="Darby A.C."/>
            <person name="Kadowaki T."/>
        </authorList>
    </citation>
    <scope>NUCLEOTIDE SEQUENCE [LARGE SCALE GENOMIC DNA]</scope>
    <source>
        <strain evidence="2">Wuxi-XJTLU</strain>
    </source>
</reference>
<organism evidence="2 3">
    <name type="scientific">Tropilaelaps mercedesae</name>
    <dbReference type="NCBI Taxonomy" id="418985"/>
    <lineage>
        <taxon>Eukaryota</taxon>
        <taxon>Metazoa</taxon>
        <taxon>Ecdysozoa</taxon>
        <taxon>Arthropoda</taxon>
        <taxon>Chelicerata</taxon>
        <taxon>Arachnida</taxon>
        <taxon>Acari</taxon>
        <taxon>Parasitiformes</taxon>
        <taxon>Mesostigmata</taxon>
        <taxon>Gamasina</taxon>
        <taxon>Dermanyssoidea</taxon>
        <taxon>Laelapidae</taxon>
        <taxon>Tropilaelaps</taxon>
    </lineage>
</organism>
<comment type="caution">
    <text evidence="2">The sequence shown here is derived from an EMBL/GenBank/DDBJ whole genome shotgun (WGS) entry which is preliminary data.</text>
</comment>
<accession>A0A1V9XFZ2</accession>
<proteinExistence type="predicted"/>
<evidence type="ECO:0000313" key="3">
    <source>
        <dbReference type="Proteomes" id="UP000192247"/>
    </source>
</evidence>
<dbReference type="OrthoDB" id="6431454at2759"/>
<sequence>MSAMDYYERPVSRARGRLIASRQAFFEQVASPQPSRGGGGGGGDAGKNITHLVDEKLERFTRSTQEATKSLAKSTPDLTALEADANIRVSQHLSKSRGNLNQTFDSSLINVQRNGVFAEVDGSGPVSANKSFSSYFTHKKPPLPPKKPSSPPPPVPIGFRDKENREPATVAIPARAPVAAVKMSEFDRIVNSIKSTDTYRRYKNHPSLVQPPDMRRRSKSLGFLELDEDDNWVLPKPTKPITESVLPELSERSVSTTHLAKKSGASGSSDGASGATDDDDDDDDDDVPIPCNRLAAAKSEYELRVEKSLKNLTLPEWYTRSSRPSSRASILSGRGTPAMSSERFIRHRPDYESFRSVHSAASGGAPRRDNAPTRTTTPSWRSFTSARRSSPPTPGSEAEHERMEKTQNWINSQRSTGFAGHESERHLAGYGQRSSNGVPREPPYAGWRRAREFEPRTFDSRAFESRAFESRAFEPRAGSDVEYSSSFEEQRYGSERYSFVQAVNNSALSDDQRSYLETSFDSGALPTTETYHNKVWIESSLISRPVDGGFQKGDLHDAAYRQESFPNGYTDAFGVFEKRGQRHPDVIYNGKEAPPRPSSRHPFTGGLLEAVV</sequence>
<dbReference type="EMBL" id="MNPL01012157">
    <property type="protein sequence ID" value="OQR72272.1"/>
    <property type="molecule type" value="Genomic_DNA"/>
</dbReference>
<protein>
    <submittedName>
        <fullName evidence="2">Uncharacterized protein</fullName>
    </submittedName>
</protein>
<feature type="compositionally biased region" description="Low complexity" evidence="1">
    <location>
        <begin position="263"/>
        <end position="275"/>
    </location>
</feature>
<feature type="region of interest" description="Disordered" evidence="1">
    <location>
        <begin position="247"/>
        <end position="290"/>
    </location>
</feature>
<feature type="region of interest" description="Disordered" evidence="1">
    <location>
        <begin position="588"/>
        <end position="612"/>
    </location>
</feature>
<name>A0A1V9XFZ2_9ACAR</name>
<feature type="compositionally biased region" description="Basic and acidic residues" evidence="1">
    <location>
        <begin position="343"/>
        <end position="355"/>
    </location>
</feature>
<feature type="compositionally biased region" description="Acidic residues" evidence="1">
    <location>
        <begin position="276"/>
        <end position="287"/>
    </location>
</feature>
<feature type="compositionally biased region" description="Polar residues" evidence="1">
    <location>
        <begin position="372"/>
        <end position="390"/>
    </location>
</feature>
<evidence type="ECO:0000256" key="1">
    <source>
        <dbReference type="SAM" id="MobiDB-lite"/>
    </source>
</evidence>
<feature type="compositionally biased region" description="Polar residues" evidence="1">
    <location>
        <begin position="406"/>
        <end position="416"/>
    </location>
</feature>
<dbReference type="InParanoid" id="A0A1V9XFZ2"/>
<feature type="compositionally biased region" description="Pro residues" evidence="1">
    <location>
        <begin position="142"/>
        <end position="156"/>
    </location>
</feature>